<feature type="region of interest" description="Disordered" evidence="2">
    <location>
        <begin position="36"/>
        <end position="101"/>
    </location>
</feature>
<organism evidence="3 4">
    <name type="scientific">Psittacicella melopsittaci</name>
    <dbReference type="NCBI Taxonomy" id="2028576"/>
    <lineage>
        <taxon>Bacteria</taxon>
        <taxon>Pseudomonadati</taxon>
        <taxon>Pseudomonadota</taxon>
        <taxon>Gammaproteobacteria</taxon>
        <taxon>Pasteurellales</taxon>
        <taxon>Psittacicellaceae</taxon>
        <taxon>Psittacicella</taxon>
    </lineage>
</organism>
<feature type="coiled-coil region" evidence="1">
    <location>
        <begin position="712"/>
        <end position="744"/>
    </location>
</feature>
<keyword evidence="4" id="KW-1185">Reference proteome</keyword>
<evidence type="ECO:0000256" key="1">
    <source>
        <dbReference type="SAM" id="Coils"/>
    </source>
</evidence>
<dbReference type="EMBL" id="NRJH01000013">
    <property type="protein sequence ID" value="RIY33553.1"/>
    <property type="molecule type" value="Genomic_DNA"/>
</dbReference>
<evidence type="ECO:0000313" key="4">
    <source>
        <dbReference type="Proteomes" id="UP000266258"/>
    </source>
</evidence>
<name>A0A3A1Y5L6_9GAMM</name>
<dbReference type="RefSeq" id="WP_119496498.1">
    <property type="nucleotide sequence ID" value="NZ_NRJH01000013.1"/>
</dbReference>
<dbReference type="Proteomes" id="UP000266258">
    <property type="component" value="Unassembled WGS sequence"/>
</dbReference>
<feature type="compositionally biased region" description="Basic and acidic residues" evidence="2">
    <location>
        <begin position="218"/>
        <end position="257"/>
    </location>
</feature>
<dbReference type="AlphaFoldDB" id="A0A3A1Y5L6"/>
<evidence type="ECO:0000313" key="3">
    <source>
        <dbReference type="EMBL" id="RIY33553.1"/>
    </source>
</evidence>
<reference evidence="3 4" key="1">
    <citation type="submission" date="2017-08" db="EMBL/GenBank/DDBJ databases">
        <title>Reclassification of Bisgaard taxon 37 and 44.</title>
        <authorList>
            <person name="Christensen H."/>
        </authorList>
    </citation>
    <scope>NUCLEOTIDE SEQUENCE [LARGE SCALE GENOMIC DNA]</scope>
    <source>
        <strain evidence="3 4">B96_4</strain>
    </source>
</reference>
<gene>
    <name evidence="3" type="ORF">CJP74_01425</name>
</gene>
<feature type="region of interest" description="Disordered" evidence="2">
    <location>
        <begin position="160"/>
        <end position="263"/>
    </location>
</feature>
<accession>A0A3A1Y5L6</accession>
<feature type="compositionally biased region" description="Polar residues" evidence="2">
    <location>
        <begin position="196"/>
        <end position="208"/>
    </location>
</feature>
<evidence type="ECO:0000256" key="2">
    <source>
        <dbReference type="SAM" id="MobiDB-lite"/>
    </source>
</evidence>
<feature type="compositionally biased region" description="Polar residues" evidence="2">
    <location>
        <begin position="44"/>
        <end position="59"/>
    </location>
</feature>
<keyword evidence="1" id="KW-0175">Coiled coil</keyword>
<dbReference type="OrthoDB" id="9840096at2"/>
<proteinExistence type="predicted"/>
<comment type="caution">
    <text evidence="3">The sequence shown here is derived from an EMBL/GenBank/DDBJ whole genome shotgun (WGS) entry which is preliminary data.</text>
</comment>
<sequence>MKKDTSLDELFSLEKEQEAPQNVGFWAKLFGKKATASKEKKTEQNNQDVELDNLSTSAPQEDLIQSLDQQLQAKKEDLNKAKTESFLEPETPEKATADDLFTQEQEKATTDLFAKEKEDSLDSLFAQHEQTLSDELFANKKNELVTSKEEESTDDLFAKVEEKTTDNSLEELFTASKGKTASPKWQDNSLDELFAQKTSPQKANQNDLFANEVSPEQEANKKSKAVPEVKSQDELEVKSSEKEAEAKSPEKEAERKSTGTKNLLEDIVADVKQGKDLFTEQEKAKESAVDSLFALTPKAEQEDKQLSQTNLEQELEANVTVKEEQETLLEQQATPLEEMQDSPEANTALAAQDVALAEQAEALASEDVNYSSQQATNNITSENSLAKANALTGEENYQQQKANQPRFASNSEQLFATQIVGNSENMFFVHIPTLKYDDLHDKGTQGISRLDAMDKAIHELSGPDFTQIQANYLADEGYIAPPNLTFLTNEALNLVKNSSKILASSKLAQDGLSERQHQLRKSLVGIPYDVAYENLSRYKSSSKFKALAFPKRNTSNRTHDERVVSMHIRHGYDGEFFHFLGKNLIPRPVLSREELIEVFLATEMIAVTDIEQLRARLKKEEIKIISLGLKPGLALYNVKHLLQHKDLVVLPEQVAFVTGNEDYASPRSKNLLKHPFAIDLDKANQAKITRFSEQGAIATGNLPPDFDPEQALNLLEERIASRKAKEQEQQEQDLYTRLANKRKEVAGNAKVIAPPVFNNFAPIAKERTSTAKVLAAPIVVPPQQEAGIRVLGTKENLAQALEENKAKAEQVSSEEQTSLEANLASQLENTPDLQVGTTAIEQPEALTSPAQSLEQVESAQSTEQAEPVGEKIALTQNISANEEDDLFTFTFPILTDEDLEQEQEAQEELIPQTNNATLDVKVNFVEDLEQEESAPTELDFVPMFDKVNPSSEQTESKDSEFKDFLGFSDFNMPGFSDK</sequence>
<feature type="compositionally biased region" description="Polar residues" evidence="2">
    <location>
        <begin position="177"/>
        <end position="188"/>
    </location>
</feature>
<feature type="compositionally biased region" description="Basic and acidic residues" evidence="2">
    <location>
        <begin position="73"/>
        <end position="97"/>
    </location>
</feature>
<protein>
    <submittedName>
        <fullName evidence="3">Uncharacterized protein</fullName>
    </submittedName>
</protein>
<feature type="coiled-coil region" evidence="1">
    <location>
        <begin position="791"/>
        <end position="818"/>
    </location>
</feature>